<feature type="region of interest" description="Disordered" evidence="1">
    <location>
        <begin position="12"/>
        <end position="31"/>
    </location>
</feature>
<evidence type="ECO:0000313" key="3">
    <source>
        <dbReference type="Proteomes" id="UP000275652"/>
    </source>
</evidence>
<sequence>ILIGVYNLAQHESQGVDASPSPSANLVRSPNLPPSIGSTAATSYLVDAYQTLLESHESQRMVDKCDELGKMEAENPNTYRPPALLRTL</sequence>
<dbReference type="Proteomes" id="UP000275652">
    <property type="component" value="Unassembled WGS sequence"/>
</dbReference>
<reference evidence="2 3" key="1">
    <citation type="journal article" date="2018" name="J. Invertebr. Pathol.">
        <title>New genotyping method for the causative agent of crayfish plague (Aphanomyces astaci) based on whole genome data.</title>
        <authorList>
            <person name="Minardi D."/>
            <person name="Studholme D.J."/>
            <person name="van der Giezen M."/>
            <person name="Pretto T."/>
            <person name="Oidtmann B."/>
        </authorList>
    </citation>
    <scope>NUCLEOTIDE SEQUENCE [LARGE SCALE GENOMIC DNA]</scope>
    <source>
        <strain evidence="2 3">KB13</strain>
    </source>
</reference>
<comment type="caution">
    <text evidence="2">The sequence shown here is derived from an EMBL/GenBank/DDBJ whole genome shotgun (WGS) entry which is preliminary data.</text>
</comment>
<dbReference type="EMBL" id="QUTI01032390">
    <property type="protein sequence ID" value="RLO02890.1"/>
    <property type="molecule type" value="Genomic_DNA"/>
</dbReference>
<feature type="non-terminal residue" evidence="2">
    <location>
        <position position="1"/>
    </location>
</feature>
<evidence type="ECO:0000256" key="1">
    <source>
        <dbReference type="SAM" id="MobiDB-lite"/>
    </source>
</evidence>
<name>A0A9X8H6U6_APHAT</name>
<dbReference type="AlphaFoldDB" id="A0A9X8H6U6"/>
<gene>
    <name evidence="2" type="ORF">DYB28_013846</name>
</gene>
<accession>A0A9X8H6U6</accession>
<proteinExistence type="predicted"/>
<evidence type="ECO:0000313" key="2">
    <source>
        <dbReference type="EMBL" id="RLO02890.1"/>
    </source>
</evidence>
<organism evidence="2 3">
    <name type="scientific">Aphanomyces astaci</name>
    <name type="common">Crayfish plague agent</name>
    <dbReference type="NCBI Taxonomy" id="112090"/>
    <lineage>
        <taxon>Eukaryota</taxon>
        <taxon>Sar</taxon>
        <taxon>Stramenopiles</taxon>
        <taxon>Oomycota</taxon>
        <taxon>Saprolegniomycetes</taxon>
        <taxon>Saprolegniales</taxon>
        <taxon>Verrucalvaceae</taxon>
        <taxon>Aphanomyces</taxon>
    </lineage>
</organism>
<protein>
    <submittedName>
        <fullName evidence="2">Uncharacterized protein</fullName>
    </submittedName>
</protein>